<accession>A0A0D2NU80</accession>
<keyword evidence="2" id="KW-1133">Transmembrane helix</keyword>
<evidence type="ECO:0000313" key="4">
    <source>
        <dbReference type="Proteomes" id="UP000054270"/>
    </source>
</evidence>
<reference evidence="4" key="1">
    <citation type="submission" date="2014-04" db="EMBL/GenBank/DDBJ databases">
        <title>Evolutionary Origins and Diversification of the Mycorrhizal Mutualists.</title>
        <authorList>
            <consortium name="DOE Joint Genome Institute"/>
            <consortium name="Mycorrhizal Genomics Consortium"/>
            <person name="Kohler A."/>
            <person name="Kuo A."/>
            <person name="Nagy L.G."/>
            <person name="Floudas D."/>
            <person name="Copeland A."/>
            <person name="Barry K.W."/>
            <person name="Cichocki N."/>
            <person name="Veneault-Fourrey C."/>
            <person name="LaButti K."/>
            <person name="Lindquist E.A."/>
            <person name="Lipzen A."/>
            <person name="Lundell T."/>
            <person name="Morin E."/>
            <person name="Murat C."/>
            <person name="Riley R."/>
            <person name="Ohm R."/>
            <person name="Sun H."/>
            <person name="Tunlid A."/>
            <person name="Henrissat B."/>
            <person name="Grigoriev I.V."/>
            <person name="Hibbett D.S."/>
            <person name="Martin F."/>
        </authorList>
    </citation>
    <scope>NUCLEOTIDE SEQUENCE [LARGE SCALE GENOMIC DNA]</scope>
    <source>
        <strain evidence="4">FD-334 SS-4</strain>
    </source>
</reference>
<keyword evidence="4" id="KW-1185">Reference proteome</keyword>
<protein>
    <submittedName>
        <fullName evidence="3">Uncharacterized protein</fullName>
    </submittedName>
</protein>
<dbReference type="EMBL" id="KN817550">
    <property type="protein sequence ID" value="KJA22424.1"/>
    <property type="molecule type" value="Genomic_DNA"/>
</dbReference>
<gene>
    <name evidence="3" type="ORF">HYPSUDRAFT_202218</name>
</gene>
<keyword evidence="2" id="KW-0812">Transmembrane</keyword>
<organism evidence="3 4">
    <name type="scientific">Hypholoma sublateritium (strain FD-334 SS-4)</name>
    <dbReference type="NCBI Taxonomy" id="945553"/>
    <lineage>
        <taxon>Eukaryota</taxon>
        <taxon>Fungi</taxon>
        <taxon>Dikarya</taxon>
        <taxon>Basidiomycota</taxon>
        <taxon>Agaricomycotina</taxon>
        <taxon>Agaricomycetes</taxon>
        <taxon>Agaricomycetidae</taxon>
        <taxon>Agaricales</taxon>
        <taxon>Agaricineae</taxon>
        <taxon>Strophariaceae</taxon>
        <taxon>Hypholoma</taxon>
    </lineage>
</organism>
<sequence>MGISHFHVKHKPHRRSPAAVEAVEKRSTCSLYTTPKMGDTVNSLDPLTVSWDPSCLSSDKQLDIILLAPTAYYSRLYRWESIWTDAGTYNATIMPRWWNATSSQSLQISIVPHGNATFLSDFPAGPIFTATYTQPASGMPASANVNIIDSGVTVVNGVSTGMNPGKTAAAVLLPLLFVIACIGAYIKFMRKKGIEKRKKWTEAVDKRMSTISGDWKSVSGAGANAAIRHSMAVGNRNSSFSFGAIRPSSTYAVEGEDPGSDGAQRQMSQMRTGVGLRNPAGLTSTERVSRVSFAPDTRVSRVSFADSRPSGESRRTRAFHSAYIPPVPALPDHVDSASDDAMAQFSPRQTQGPIALTPEDIHTIPTSQNNENNGSDLADFMPALSMMRTGGNQSGTDDFLLPAPTPPTPTHPKPVSPPAAMTSPVMSTMPMQPMPASVMSPDEMLRAYAERKKSMSAAKPITTSSISYPLPVANSATAVPSNTGNMRVLYNAATGNVTPTNTGSFSNEESYVTGTESHYSEAESYHYAVGNQYAFGHHTNGSIGVGAYGGAQYSIGEDEDDLARQAYGGHAD</sequence>
<dbReference type="OMA" id="KWWNDTT"/>
<evidence type="ECO:0000256" key="2">
    <source>
        <dbReference type="SAM" id="Phobius"/>
    </source>
</evidence>
<dbReference type="Proteomes" id="UP000054270">
    <property type="component" value="Unassembled WGS sequence"/>
</dbReference>
<dbReference type="AlphaFoldDB" id="A0A0D2NU80"/>
<dbReference type="STRING" id="945553.A0A0D2NU80"/>
<feature type="region of interest" description="Disordered" evidence="1">
    <location>
        <begin position="403"/>
        <end position="422"/>
    </location>
</feature>
<evidence type="ECO:0000313" key="3">
    <source>
        <dbReference type="EMBL" id="KJA22424.1"/>
    </source>
</evidence>
<feature type="transmembrane region" description="Helical" evidence="2">
    <location>
        <begin position="168"/>
        <end position="188"/>
    </location>
</feature>
<name>A0A0D2NU80_HYPSF</name>
<feature type="compositionally biased region" description="Pro residues" evidence="1">
    <location>
        <begin position="403"/>
        <end position="417"/>
    </location>
</feature>
<dbReference type="OrthoDB" id="3363836at2759"/>
<evidence type="ECO:0000256" key="1">
    <source>
        <dbReference type="SAM" id="MobiDB-lite"/>
    </source>
</evidence>
<proteinExistence type="predicted"/>
<keyword evidence="2" id="KW-0472">Membrane</keyword>